<dbReference type="OrthoDB" id="5580590at2"/>
<dbReference type="RefSeq" id="WP_073822594.1">
    <property type="nucleotide sequence ID" value="NZ_MQVS01000001.1"/>
</dbReference>
<dbReference type="InterPro" id="IPR050490">
    <property type="entry name" value="Bact_solute-bd_prot1"/>
</dbReference>
<dbReference type="Proteomes" id="UP000185612">
    <property type="component" value="Unassembled WGS sequence"/>
</dbReference>
<feature type="chain" id="PRO_5043148798" description="Probable sugar-binding periplasmic protein" evidence="7">
    <location>
        <begin position="19"/>
        <end position="447"/>
    </location>
</feature>
<keyword evidence="3" id="KW-0813">Transport</keyword>
<dbReference type="InterPro" id="IPR006059">
    <property type="entry name" value="SBP"/>
</dbReference>
<comment type="similarity">
    <text evidence="2">Belongs to the bacterial solute-binding protein 1 family.</text>
</comment>
<dbReference type="SUPFAM" id="SSF53850">
    <property type="entry name" value="Periplasmic binding protein-like II"/>
    <property type="match status" value="1"/>
</dbReference>
<feature type="signal peptide" evidence="7">
    <location>
        <begin position="1"/>
        <end position="18"/>
    </location>
</feature>
<evidence type="ECO:0000256" key="5">
    <source>
        <dbReference type="ARBA" id="ARBA00049629"/>
    </source>
</evidence>
<accession>A0A1Q5PZN8</accession>
<dbReference type="Gene3D" id="3.40.190.10">
    <property type="entry name" value="Periplasmic binding protein-like II"/>
    <property type="match status" value="2"/>
</dbReference>
<evidence type="ECO:0000256" key="1">
    <source>
        <dbReference type="ARBA" id="ARBA00004196"/>
    </source>
</evidence>
<gene>
    <name evidence="8" type="ORF">BSZ40_01645</name>
</gene>
<evidence type="ECO:0000256" key="4">
    <source>
        <dbReference type="ARBA" id="ARBA00022729"/>
    </source>
</evidence>
<dbReference type="AlphaFoldDB" id="A0A1Q5PZN8"/>
<evidence type="ECO:0000256" key="7">
    <source>
        <dbReference type="SAM" id="SignalP"/>
    </source>
</evidence>
<protein>
    <recommendedName>
        <fullName evidence="6">Probable sugar-binding periplasmic protein</fullName>
    </recommendedName>
</protein>
<name>A0A1Q5PZN8_9ACTO</name>
<evidence type="ECO:0000313" key="9">
    <source>
        <dbReference type="Proteomes" id="UP000185612"/>
    </source>
</evidence>
<dbReference type="GO" id="GO:0030313">
    <property type="term" value="C:cell envelope"/>
    <property type="evidence" value="ECO:0007669"/>
    <property type="project" value="UniProtKB-SubCell"/>
</dbReference>
<evidence type="ECO:0000256" key="2">
    <source>
        <dbReference type="ARBA" id="ARBA00008520"/>
    </source>
</evidence>
<dbReference type="EMBL" id="MQVS01000001">
    <property type="protein sequence ID" value="OKL52820.1"/>
    <property type="molecule type" value="Genomic_DNA"/>
</dbReference>
<comment type="function">
    <text evidence="5">Part of a binding-protein-dependent transport system for a sugar.</text>
</comment>
<keyword evidence="9" id="KW-1185">Reference proteome</keyword>
<sequence length="447" mass="47353">MRKLSVVATFAAASLALAACSGGGGGTDTKTQNGGGSAAATEVDLKAVDAAKATQVDVMTWWEAGSEKLGLEALVKVFLEQFPEVEFNNAAIAGGGGSQAKQKLAADLAAKNPPDTFQAHAGAELTDYIEAGQIMDVSALYDEFELRKAFPATLLDRLTVDGKIYSVPSNVHRANVVWANPAVLKEVGIDPTKVPATIDEWIADMEKIKAAGKTPITVGMAWTQVHLLETILLADLGVEKYNGLWDGTTKWDSADVTRALNHFDAIMKLSDPALHNEDWQPALQPVVDGKAAYNVMGDWALAAYDESGKKAGTDYIYFPVPGTEGVFDFLADSFTVPVGAKNIEGTKAWLKAISSPEGQVAFNTVKGSIPARSDLSAEDIAKFSEYQQNAMKSFGEDTIVSSLAHGAAVPAPVSSQISDVTKKFTEGASTLEEFQAELVSATSSLQK</sequence>
<comment type="caution">
    <text evidence="8">The sequence shown here is derived from an EMBL/GenBank/DDBJ whole genome shotgun (WGS) entry which is preliminary data.</text>
</comment>
<reference evidence="9" key="1">
    <citation type="submission" date="2016-12" db="EMBL/GenBank/DDBJ databases">
        <authorList>
            <person name="Meng X."/>
        </authorList>
    </citation>
    <scope>NUCLEOTIDE SEQUENCE [LARGE SCALE GENOMIC DNA]</scope>
    <source>
        <strain evidence="9">DSM 20732</strain>
    </source>
</reference>
<dbReference type="PROSITE" id="PS51257">
    <property type="entry name" value="PROKAR_LIPOPROTEIN"/>
    <property type="match status" value="1"/>
</dbReference>
<organism evidence="8 9">
    <name type="scientific">Buchananella hordeovulneris</name>
    <dbReference type="NCBI Taxonomy" id="52770"/>
    <lineage>
        <taxon>Bacteria</taxon>
        <taxon>Bacillati</taxon>
        <taxon>Actinomycetota</taxon>
        <taxon>Actinomycetes</taxon>
        <taxon>Actinomycetales</taxon>
        <taxon>Actinomycetaceae</taxon>
        <taxon>Buchananella</taxon>
    </lineage>
</organism>
<proteinExistence type="inferred from homology"/>
<evidence type="ECO:0000256" key="6">
    <source>
        <dbReference type="ARBA" id="ARBA00049753"/>
    </source>
</evidence>
<dbReference type="PANTHER" id="PTHR43649">
    <property type="entry name" value="ARABINOSE-BINDING PROTEIN-RELATED"/>
    <property type="match status" value="1"/>
</dbReference>
<comment type="subcellular location">
    <subcellularLocation>
        <location evidence="1">Cell envelope</location>
    </subcellularLocation>
</comment>
<dbReference type="STRING" id="52770.BSZ40_01645"/>
<dbReference type="PANTHER" id="PTHR43649:SF28">
    <property type="entry name" value="BINDING PROTEIN COMPONENT OF ABC SUGAR TRANSPORTER-RELATED"/>
    <property type="match status" value="1"/>
</dbReference>
<evidence type="ECO:0000313" key="8">
    <source>
        <dbReference type="EMBL" id="OKL52820.1"/>
    </source>
</evidence>
<keyword evidence="4 7" id="KW-0732">Signal</keyword>
<evidence type="ECO:0000256" key="3">
    <source>
        <dbReference type="ARBA" id="ARBA00022448"/>
    </source>
</evidence>
<dbReference type="Pfam" id="PF01547">
    <property type="entry name" value="SBP_bac_1"/>
    <property type="match status" value="1"/>
</dbReference>